<dbReference type="EMBL" id="JAMFTH010000005">
    <property type="protein sequence ID" value="MCP8900512.1"/>
    <property type="molecule type" value="Genomic_DNA"/>
</dbReference>
<dbReference type="Gene3D" id="1.50.10.20">
    <property type="match status" value="1"/>
</dbReference>
<protein>
    <submittedName>
        <fullName evidence="2">Pectate lyase</fullName>
    </submittedName>
</protein>
<dbReference type="SUPFAM" id="SSF81853">
    <property type="entry name" value="Family 10 polysaccharide lyase"/>
    <property type="match status" value="1"/>
</dbReference>
<comment type="caution">
    <text evidence="2">The sequence shown here is derived from an EMBL/GenBank/DDBJ whole genome shotgun (WGS) entry which is preliminary data.</text>
</comment>
<gene>
    <name evidence="2" type="ORF">M6D89_14490</name>
</gene>
<organism evidence="2 3">
    <name type="scientific">Gilvimarinus xylanilyticus</name>
    <dbReference type="NCBI Taxonomy" id="2944139"/>
    <lineage>
        <taxon>Bacteria</taxon>
        <taxon>Pseudomonadati</taxon>
        <taxon>Pseudomonadota</taxon>
        <taxon>Gammaproteobacteria</taxon>
        <taxon>Cellvibrionales</taxon>
        <taxon>Cellvibrionaceae</taxon>
        <taxon>Gilvimarinus</taxon>
    </lineage>
</organism>
<dbReference type="AlphaFoldDB" id="A0A9X2I831"/>
<sequence>MRLKVAVTLTWQALLCVTLLAACAHDNPVYRPIATDDFAQSLERWNKRHPDREIAPYNATQILAIADNLLLMQRNNGGWPAHTNPFRRLSGDEKLRFLKDQNAADASFADNNVFAQIYYLSHVYLQTGDVQYRNAARRALQLVMSAQLYNGGWSLRARDSLKQREGTQAIDTQVTLNALQFLRQVAAGRMPYGYIPFTVRRQAASAVEKGDGLLLRLQLAHNSRASGWASAYDLDTGQPIAAVNELNAALNVLLTVDVVNYFAGISRPPAQVLRAVKGAHDWLVANSVQRWAARQADNAEIIPGLVSPHSDQHLPAQTLWAQRYSVNGSEPLGPSYCPASDTPWVEYAQELGDWPREFIQQRYPRWSKLNLPSS</sequence>
<accession>A0A9X2I831</accession>
<feature type="chain" id="PRO_5040886908" evidence="1">
    <location>
        <begin position="25"/>
        <end position="374"/>
    </location>
</feature>
<name>A0A9X2I831_9GAMM</name>
<dbReference type="Proteomes" id="UP001139319">
    <property type="component" value="Unassembled WGS sequence"/>
</dbReference>
<dbReference type="InterPro" id="IPR012669">
    <property type="entry name" value="Pectate_lyase"/>
</dbReference>
<reference evidence="2" key="1">
    <citation type="submission" date="2022-05" db="EMBL/GenBank/DDBJ databases">
        <authorList>
            <person name="Sun H.-N."/>
        </authorList>
    </citation>
    <scope>NUCLEOTIDE SEQUENCE</scope>
    <source>
        <strain evidence="2">HB14</strain>
    </source>
</reference>
<proteinExistence type="predicted"/>
<reference evidence="2" key="2">
    <citation type="submission" date="2023-01" db="EMBL/GenBank/DDBJ databases">
        <title>Gilvimarinus xylanilyticus HB14 isolated from Caulerpa lentillifera aquaculture base in Hainan, China.</title>
        <authorList>
            <person name="Zhang Y.-J."/>
        </authorList>
    </citation>
    <scope>NUCLEOTIDE SEQUENCE</scope>
    <source>
        <strain evidence="2">HB14</strain>
    </source>
</reference>
<keyword evidence="3" id="KW-1185">Reference proteome</keyword>
<keyword evidence="2" id="KW-0456">Lyase</keyword>
<evidence type="ECO:0000313" key="3">
    <source>
        <dbReference type="Proteomes" id="UP001139319"/>
    </source>
</evidence>
<dbReference type="RefSeq" id="WP_253968799.1">
    <property type="nucleotide sequence ID" value="NZ_JAMFTH010000005.1"/>
</dbReference>
<dbReference type="GO" id="GO:0016829">
    <property type="term" value="F:lyase activity"/>
    <property type="evidence" value="ECO:0007669"/>
    <property type="project" value="UniProtKB-KW"/>
</dbReference>
<dbReference type="Pfam" id="PF09492">
    <property type="entry name" value="Pec_lyase"/>
    <property type="match status" value="1"/>
</dbReference>
<dbReference type="PROSITE" id="PS51257">
    <property type="entry name" value="PROKAR_LIPOPROTEIN"/>
    <property type="match status" value="1"/>
</dbReference>
<feature type="signal peptide" evidence="1">
    <location>
        <begin position="1"/>
        <end position="24"/>
    </location>
</feature>
<evidence type="ECO:0000313" key="2">
    <source>
        <dbReference type="EMBL" id="MCP8900512.1"/>
    </source>
</evidence>
<evidence type="ECO:0000256" key="1">
    <source>
        <dbReference type="SAM" id="SignalP"/>
    </source>
</evidence>
<keyword evidence="1" id="KW-0732">Signal</keyword>